<dbReference type="AlphaFoldDB" id="A0A1J1IGZ6"/>
<evidence type="ECO:0000313" key="2">
    <source>
        <dbReference type="Proteomes" id="UP000183832"/>
    </source>
</evidence>
<dbReference type="EMBL" id="CVRI01000047">
    <property type="protein sequence ID" value="CRK98310.1"/>
    <property type="molecule type" value="Genomic_DNA"/>
</dbReference>
<gene>
    <name evidence="1" type="ORF">CLUMA_CG011672</name>
</gene>
<proteinExistence type="predicted"/>
<evidence type="ECO:0000313" key="1">
    <source>
        <dbReference type="EMBL" id="CRK98310.1"/>
    </source>
</evidence>
<accession>A0A1J1IGZ6</accession>
<protein>
    <submittedName>
        <fullName evidence="1">CLUMA_CG011672, isoform A</fullName>
    </submittedName>
</protein>
<feature type="non-terminal residue" evidence="1">
    <location>
        <position position="70"/>
    </location>
</feature>
<reference evidence="1 2" key="1">
    <citation type="submission" date="2015-04" db="EMBL/GenBank/DDBJ databases">
        <authorList>
            <person name="Syromyatnikov M.Y."/>
            <person name="Popov V.N."/>
        </authorList>
    </citation>
    <scope>NUCLEOTIDE SEQUENCE [LARGE SCALE GENOMIC DNA]</scope>
</reference>
<dbReference type="Proteomes" id="UP000183832">
    <property type="component" value="Unassembled WGS sequence"/>
</dbReference>
<name>A0A1J1IGZ6_9DIPT</name>
<organism evidence="1 2">
    <name type="scientific">Clunio marinus</name>
    <dbReference type="NCBI Taxonomy" id="568069"/>
    <lineage>
        <taxon>Eukaryota</taxon>
        <taxon>Metazoa</taxon>
        <taxon>Ecdysozoa</taxon>
        <taxon>Arthropoda</taxon>
        <taxon>Hexapoda</taxon>
        <taxon>Insecta</taxon>
        <taxon>Pterygota</taxon>
        <taxon>Neoptera</taxon>
        <taxon>Endopterygota</taxon>
        <taxon>Diptera</taxon>
        <taxon>Nematocera</taxon>
        <taxon>Chironomoidea</taxon>
        <taxon>Chironomidae</taxon>
        <taxon>Clunio</taxon>
    </lineage>
</organism>
<keyword evidence="2" id="KW-1185">Reference proteome</keyword>
<sequence>MKNLSRGLQGRDNVALQAKEKAVEQKLFVQLKMDGPTLTNTNKSRQKKTTKSQMNVLTVYLFQNSRVSLK</sequence>